<dbReference type="GO" id="GO:0010604">
    <property type="term" value="P:positive regulation of macromolecule metabolic process"/>
    <property type="evidence" value="ECO:0007669"/>
    <property type="project" value="UniProtKB-ARBA"/>
</dbReference>
<feature type="region of interest" description="Disordered" evidence="12">
    <location>
        <begin position="529"/>
        <end position="582"/>
    </location>
</feature>
<accession>A0A7K4JFU6</accession>
<keyword evidence="6" id="KW-0010">Activator</keyword>
<keyword evidence="15" id="KW-1185">Reference proteome</keyword>
<dbReference type="GO" id="GO:0000978">
    <property type="term" value="F:RNA polymerase II cis-regulatory region sequence-specific DNA binding"/>
    <property type="evidence" value="ECO:0007669"/>
    <property type="project" value="InterPro"/>
</dbReference>
<evidence type="ECO:0000256" key="7">
    <source>
        <dbReference type="ARBA" id="ARBA00023163"/>
    </source>
</evidence>
<evidence type="ECO:0000256" key="10">
    <source>
        <dbReference type="ARBA" id="ARBA00039675"/>
    </source>
</evidence>
<evidence type="ECO:0000313" key="14">
    <source>
        <dbReference type="EMBL" id="NWH63817.1"/>
    </source>
</evidence>
<feature type="region of interest" description="Disordered" evidence="12">
    <location>
        <begin position="1"/>
        <end position="93"/>
    </location>
</feature>
<evidence type="ECO:0000256" key="3">
    <source>
        <dbReference type="ARBA" id="ARBA00022491"/>
    </source>
</evidence>
<comment type="subcellular location">
    <subcellularLocation>
        <location evidence="1 11">Nucleus</location>
    </subcellularLocation>
</comment>
<keyword evidence="9" id="KW-0131">Cell cycle</keyword>
<feature type="domain" description="E2F/DP family winged-helix DNA-binding" evidence="13">
    <location>
        <begin position="111"/>
        <end position="180"/>
    </location>
</feature>
<feature type="non-terminal residue" evidence="14">
    <location>
        <position position="1"/>
    </location>
</feature>
<feature type="region of interest" description="Disordered" evidence="12">
    <location>
        <begin position="473"/>
        <end position="494"/>
    </location>
</feature>
<evidence type="ECO:0000256" key="12">
    <source>
        <dbReference type="SAM" id="MobiDB-lite"/>
    </source>
</evidence>
<dbReference type="SUPFAM" id="SSF46785">
    <property type="entry name" value="Winged helix' DNA-binding domain"/>
    <property type="match status" value="2"/>
</dbReference>
<evidence type="ECO:0000256" key="1">
    <source>
        <dbReference type="ARBA" id="ARBA00004123"/>
    </source>
</evidence>
<dbReference type="GO" id="GO:0002040">
    <property type="term" value="P:sprouting angiogenesis"/>
    <property type="evidence" value="ECO:0007669"/>
    <property type="project" value="UniProtKB-ARBA"/>
</dbReference>
<feature type="region of interest" description="Disordered" evidence="12">
    <location>
        <begin position="840"/>
        <end position="874"/>
    </location>
</feature>
<feature type="region of interest" description="Disordered" evidence="12">
    <location>
        <begin position="388"/>
        <end position="407"/>
    </location>
</feature>
<reference evidence="14 15" key="1">
    <citation type="submission" date="2019-09" db="EMBL/GenBank/DDBJ databases">
        <title>Bird 10,000 Genomes (B10K) Project - Family phase.</title>
        <authorList>
            <person name="Zhang G."/>
        </authorList>
    </citation>
    <scope>NUCLEOTIDE SEQUENCE [LARGE SCALE GENOMIC DNA]</scope>
    <source>
        <strain evidence="14">B10K-CU-031-07</strain>
        <tissue evidence="14">Muscle</tissue>
    </source>
</reference>
<keyword evidence="7 11" id="KW-0804">Transcription</keyword>
<dbReference type="OrthoDB" id="5318at2759"/>
<keyword evidence="8 11" id="KW-0539">Nucleus</keyword>
<dbReference type="Gene3D" id="1.10.10.10">
    <property type="entry name" value="Winged helix-like DNA-binding domain superfamily/Winged helix DNA-binding domain"/>
    <property type="match status" value="2"/>
</dbReference>
<feature type="compositionally biased region" description="Polar residues" evidence="12">
    <location>
        <begin position="81"/>
        <end position="90"/>
    </location>
</feature>
<dbReference type="InterPro" id="IPR015633">
    <property type="entry name" value="E2F"/>
</dbReference>
<feature type="compositionally biased region" description="Polar residues" evidence="12">
    <location>
        <begin position="473"/>
        <end position="487"/>
    </location>
</feature>
<dbReference type="GO" id="GO:0000981">
    <property type="term" value="F:DNA-binding transcription factor activity, RNA polymerase II-specific"/>
    <property type="evidence" value="ECO:0007669"/>
    <property type="project" value="TreeGrafter"/>
</dbReference>
<feature type="region of interest" description="Disordered" evidence="12">
    <location>
        <begin position="334"/>
        <end position="363"/>
    </location>
</feature>
<dbReference type="PANTHER" id="PTHR12081:SF25">
    <property type="entry name" value="TRANSCRIPTION FACTOR E2F7"/>
    <property type="match status" value="1"/>
</dbReference>
<evidence type="ECO:0000313" key="15">
    <source>
        <dbReference type="Proteomes" id="UP000531151"/>
    </source>
</evidence>
<dbReference type="PANTHER" id="PTHR12081">
    <property type="entry name" value="TRANSCRIPTION FACTOR E2F"/>
    <property type="match status" value="1"/>
</dbReference>
<organism evidence="14 15">
    <name type="scientific">Geococcyx californianus</name>
    <name type="common">Greater roadrunner</name>
    <name type="synonym">Saurothera californiana</name>
    <dbReference type="NCBI Taxonomy" id="8947"/>
    <lineage>
        <taxon>Eukaryota</taxon>
        <taxon>Metazoa</taxon>
        <taxon>Chordata</taxon>
        <taxon>Craniata</taxon>
        <taxon>Vertebrata</taxon>
        <taxon>Euteleostomi</taxon>
        <taxon>Archelosauria</taxon>
        <taxon>Archosauria</taxon>
        <taxon>Dinosauria</taxon>
        <taxon>Saurischia</taxon>
        <taxon>Theropoda</taxon>
        <taxon>Coelurosauria</taxon>
        <taxon>Aves</taxon>
        <taxon>Neognathae</taxon>
        <taxon>Neoaves</taxon>
        <taxon>Otidimorphae</taxon>
        <taxon>Cuculiformes</taxon>
        <taxon>Neomorphidae</taxon>
        <taxon>Geococcyx</taxon>
    </lineage>
</organism>
<evidence type="ECO:0000256" key="5">
    <source>
        <dbReference type="ARBA" id="ARBA00023125"/>
    </source>
</evidence>
<feature type="non-terminal residue" evidence="14">
    <location>
        <position position="874"/>
    </location>
</feature>
<proteinExistence type="inferred from homology"/>
<dbReference type="Pfam" id="PF02319">
    <property type="entry name" value="WHD_E2F_TDP"/>
    <property type="match status" value="2"/>
</dbReference>
<protein>
    <recommendedName>
        <fullName evidence="10">Transcription factor E2F7</fullName>
    </recommendedName>
</protein>
<feature type="region of interest" description="Disordered" evidence="12">
    <location>
        <begin position="613"/>
        <end position="659"/>
    </location>
</feature>
<feature type="domain" description="E2F/DP family winged-helix DNA-binding" evidence="13">
    <location>
        <begin position="249"/>
        <end position="334"/>
    </location>
</feature>
<evidence type="ECO:0000259" key="13">
    <source>
        <dbReference type="SMART" id="SM01372"/>
    </source>
</evidence>
<dbReference type="Proteomes" id="UP000531151">
    <property type="component" value="Unassembled WGS sequence"/>
</dbReference>
<evidence type="ECO:0000256" key="2">
    <source>
        <dbReference type="ARBA" id="ARBA00010940"/>
    </source>
</evidence>
<evidence type="ECO:0000256" key="8">
    <source>
        <dbReference type="ARBA" id="ARBA00023242"/>
    </source>
</evidence>
<dbReference type="AlphaFoldDB" id="A0A7K4JFU6"/>
<keyword evidence="4 11" id="KW-0805">Transcription regulation</keyword>
<keyword evidence="3" id="KW-0678">Repressor</keyword>
<evidence type="ECO:0000256" key="4">
    <source>
        <dbReference type="ARBA" id="ARBA00023015"/>
    </source>
</evidence>
<dbReference type="GO" id="GO:0045935">
    <property type="term" value="P:positive regulation of nucleobase-containing compound metabolic process"/>
    <property type="evidence" value="ECO:0007669"/>
    <property type="project" value="UniProtKB-ARBA"/>
</dbReference>
<comment type="similarity">
    <text evidence="2 11">Belongs to the E2F/DP family.</text>
</comment>
<feature type="compositionally biased region" description="Basic and acidic residues" evidence="12">
    <location>
        <begin position="65"/>
        <end position="77"/>
    </location>
</feature>
<dbReference type="InterPro" id="IPR036390">
    <property type="entry name" value="WH_DNA-bd_sf"/>
</dbReference>
<dbReference type="InterPro" id="IPR003316">
    <property type="entry name" value="E2F_WHTH_DNA-bd_dom"/>
</dbReference>
<dbReference type="GO" id="GO:0045892">
    <property type="term" value="P:negative regulation of DNA-templated transcription"/>
    <property type="evidence" value="ECO:0007669"/>
    <property type="project" value="UniProtKB-ARBA"/>
</dbReference>
<dbReference type="InterPro" id="IPR036388">
    <property type="entry name" value="WH-like_DNA-bd_sf"/>
</dbReference>
<evidence type="ECO:0000256" key="6">
    <source>
        <dbReference type="ARBA" id="ARBA00023159"/>
    </source>
</evidence>
<evidence type="ECO:0000256" key="9">
    <source>
        <dbReference type="ARBA" id="ARBA00023306"/>
    </source>
</evidence>
<dbReference type="FunFam" id="1.10.10.10:FF:000073">
    <property type="entry name" value="E2F transcription factor 8"/>
    <property type="match status" value="1"/>
</dbReference>
<sequence length="874" mass="95492">ENIFDRSRMAPKTPIKNEPVDLSKQKGCTPERSPITPVKIVDRPQPDPWTPTANLKMLVSAASPDMRDREKKKELFRPIENSEQSNTPDSLQYDMVDDNTVDEFEKQRPSRKQKSLGLLCQKFLARYPSYPLSTEKTTISLDEVASILGVGRRRIYDIVNVLESLHLVSHVAKNQYCWHGRHNLSQTLKVLQEAGELQYGELMAFFQNKEQDLEYKFGERKKETVSVSQDRPLLDFPEPDCSSASAGSRKDKSLRIMSQKFVMLFLVSKTKIVTLDIAAKILIEETQDSVDHSKFKTTVRRLYDIANVLTSLGLIKKVHVTEERGRKPAFKWIGPVEFPGKTDEPRGHSPTSDPLPGTQKGACAPYQIRTTGKQRFTRHASFNFAQPCEGTRRKVSSEPSSPHQKRQGEYCSKIINLAAVCRQKITQDTRNPGITSPLSLLPVPGDSDFCVNTLPQAVFPVVQADVPSISLPNGVSSQTLHPSTSEASKTENGKPTLLPNQPFLCFPSSSLFMLCSGLQENKLRETLPSTGDVANKSAEAPAACQKRSSHQCTSPSAPADDEEPAAKRQTMEETDVPLSLVVPKKSFESPKAESTPGSDCTSAVLLEASHNDLASPAAPEAADRDSTKPLDSQEQEKWSQNKNPNEPSPGKEHISKENGNQHFHPQYLYVQPTAGLSNCNFLFSANQAPGAISLTANQLPSLSVPCVMVPSAALASFPLVCSPTIASPVSPVSDGSFSAATSMNFSMSGLASTTPVFVGTTAVVTPKVSPVPSMDPQQPAHPTLHLSPVLARSCSAVKLDSSMCMGHPVTLLKLQQPSSTPLTPKNIRPACQEAFFKTPGSLGDPVAWKKNAGTQTRNSSSVQRRLEISSTSTD</sequence>
<gene>
    <name evidence="14" type="primary">E2f7</name>
    <name evidence="14" type="ORF">GEOCAL_R02235</name>
</gene>
<dbReference type="EMBL" id="VWPV01023138">
    <property type="protein sequence ID" value="NWH63817.1"/>
    <property type="molecule type" value="Genomic_DNA"/>
</dbReference>
<dbReference type="SMART" id="SM01372">
    <property type="entry name" value="E2F_TDP"/>
    <property type="match status" value="2"/>
</dbReference>
<dbReference type="GO" id="GO:0090575">
    <property type="term" value="C:RNA polymerase II transcription regulator complex"/>
    <property type="evidence" value="ECO:0007669"/>
    <property type="project" value="TreeGrafter"/>
</dbReference>
<dbReference type="FunFam" id="1.10.10.10:FF:000100">
    <property type="entry name" value="E2F transcription factor 8"/>
    <property type="match status" value="1"/>
</dbReference>
<name>A0A7K4JFU6_GEOCA</name>
<feature type="compositionally biased region" description="Polar residues" evidence="12">
    <location>
        <begin position="852"/>
        <end position="874"/>
    </location>
</feature>
<evidence type="ECO:0000256" key="11">
    <source>
        <dbReference type="RuleBase" id="RU003796"/>
    </source>
</evidence>
<comment type="caution">
    <text evidence="14">The sequence shown here is derived from an EMBL/GenBank/DDBJ whole genome shotgun (WGS) entry which is preliminary data.</text>
</comment>
<keyword evidence="5 11" id="KW-0238">DNA-binding</keyword>